<dbReference type="Gene3D" id="3.40.50.1000">
    <property type="entry name" value="HAD superfamily/HAD-like"/>
    <property type="match status" value="1"/>
</dbReference>
<accession>A0A7J3XZ78</accession>
<dbReference type="GO" id="GO:0000287">
    <property type="term" value="F:magnesium ion binding"/>
    <property type="evidence" value="ECO:0007669"/>
    <property type="project" value="TreeGrafter"/>
</dbReference>
<organism evidence="2">
    <name type="scientific">Thermogladius calderae</name>
    <dbReference type="NCBI Taxonomy" id="1200300"/>
    <lineage>
        <taxon>Archaea</taxon>
        <taxon>Thermoproteota</taxon>
        <taxon>Thermoprotei</taxon>
        <taxon>Desulfurococcales</taxon>
        <taxon>Desulfurococcaceae</taxon>
        <taxon>Thermogladius</taxon>
    </lineage>
</organism>
<gene>
    <name evidence="2" type="ORF">ENM60_03115</name>
</gene>
<dbReference type="SUPFAM" id="SSF56784">
    <property type="entry name" value="HAD-like"/>
    <property type="match status" value="1"/>
</dbReference>
<dbReference type="NCBIfam" id="TIGR01484">
    <property type="entry name" value="HAD-SF-IIB"/>
    <property type="match status" value="1"/>
</dbReference>
<reference evidence="2" key="1">
    <citation type="journal article" date="2020" name="mSystems">
        <title>Genome- and Community-Level Interaction Insights into Carbon Utilization and Element Cycling Functions of Hydrothermarchaeota in Hydrothermal Sediment.</title>
        <authorList>
            <person name="Zhou Z."/>
            <person name="Liu Y."/>
            <person name="Xu W."/>
            <person name="Pan J."/>
            <person name="Luo Z.H."/>
            <person name="Li M."/>
        </authorList>
    </citation>
    <scope>NUCLEOTIDE SEQUENCE [LARGE SCALE GENOMIC DNA]</scope>
    <source>
        <strain evidence="2">SpSt-110</strain>
    </source>
</reference>
<dbReference type="Gene3D" id="3.90.1070.10">
    <property type="match status" value="1"/>
</dbReference>
<protein>
    <recommendedName>
        <fullName evidence="1">Phosphoglycolate phosphatase</fullName>
        <ecNumber evidence="1">3.1.3.18</ecNumber>
    </recommendedName>
</protein>
<dbReference type="InterPro" id="IPR006379">
    <property type="entry name" value="HAD-SF_hydro_IIB"/>
</dbReference>
<dbReference type="EMBL" id="DRYK01000042">
    <property type="protein sequence ID" value="HHP67769.1"/>
    <property type="molecule type" value="Genomic_DNA"/>
</dbReference>
<dbReference type="Pfam" id="PF08282">
    <property type="entry name" value="Hydrolase_3"/>
    <property type="match status" value="2"/>
</dbReference>
<dbReference type="PANTHER" id="PTHR10000:SF8">
    <property type="entry name" value="HAD SUPERFAMILY HYDROLASE-LIKE, TYPE 3"/>
    <property type="match status" value="1"/>
</dbReference>
<dbReference type="InterPro" id="IPR036412">
    <property type="entry name" value="HAD-like_sf"/>
</dbReference>
<dbReference type="NCBIfam" id="TIGR01487">
    <property type="entry name" value="Pglycolate_arch"/>
    <property type="match status" value="1"/>
</dbReference>
<dbReference type="PANTHER" id="PTHR10000">
    <property type="entry name" value="PHOSPHOSERINE PHOSPHATASE"/>
    <property type="match status" value="1"/>
</dbReference>
<proteinExistence type="predicted"/>
<name>A0A7J3XZ78_9CREN</name>
<evidence type="ECO:0000313" key="2">
    <source>
        <dbReference type="EMBL" id="HHP67769.1"/>
    </source>
</evidence>
<dbReference type="EC" id="3.1.3.18" evidence="1"/>
<evidence type="ECO:0000256" key="1">
    <source>
        <dbReference type="NCBIfam" id="TIGR01487"/>
    </source>
</evidence>
<keyword evidence="2" id="KW-0378">Hydrolase</keyword>
<sequence>MARVRIIFTDLDGTLTESRKTYRLSLEAVEALRRLVARGVIVSIVSSNALPVVVGLHRYLGLNGPAIAETGALVYSEELGLIELPERSAREAYVDVLSRFKGLVLDSWQNRFKLYDYAFRVGDASRGGEIYKLVKEYVEPRYPWVRVGYSKYAIHLTPRDVDKGRAVSLVLGRLGFSPEEAAAVGDSEMDRDLIEAVGLGVATGDADEELKSKARLVINEPAGRAIVRLAELVEEGKI</sequence>
<dbReference type="AlphaFoldDB" id="A0A7J3XZ78"/>
<dbReference type="InterPro" id="IPR023214">
    <property type="entry name" value="HAD_sf"/>
</dbReference>
<dbReference type="GO" id="GO:0005829">
    <property type="term" value="C:cytosol"/>
    <property type="evidence" value="ECO:0007669"/>
    <property type="project" value="TreeGrafter"/>
</dbReference>
<comment type="caution">
    <text evidence="2">The sequence shown here is derived from an EMBL/GenBank/DDBJ whole genome shotgun (WGS) entry which is preliminary data.</text>
</comment>
<dbReference type="GO" id="GO:0008967">
    <property type="term" value="F:phosphoglycolate phosphatase activity"/>
    <property type="evidence" value="ECO:0007669"/>
    <property type="project" value="UniProtKB-UniRule"/>
</dbReference>